<comment type="similarity">
    <text evidence="7">Belongs to the shikimate kinase family.</text>
</comment>
<evidence type="ECO:0000256" key="6">
    <source>
        <dbReference type="ARBA" id="ARBA00023141"/>
    </source>
</evidence>
<comment type="caution">
    <text evidence="7">Lacks conserved residue(s) required for the propagation of feature annotation.</text>
</comment>
<dbReference type="RefSeq" id="WP_354508849.1">
    <property type="nucleotide sequence ID" value="NZ_JBEPMO010000008.1"/>
</dbReference>
<keyword evidence="6 7" id="KW-0057">Aromatic amino acid biosynthesis</keyword>
<comment type="catalytic activity">
    <reaction evidence="7">
        <text>shikimate + ATP = 3-phosphoshikimate + ADP + H(+)</text>
        <dbReference type="Rhea" id="RHEA:13121"/>
        <dbReference type="ChEBI" id="CHEBI:15378"/>
        <dbReference type="ChEBI" id="CHEBI:30616"/>
        <dbReference type="ChEBI" id="CHEBI:36208"/>
        <dbReference type="ChEBI" id="CHEBI:145989"/>
        <dbReference type="ChEBI" id="CHEBI:456216"/>
        <dbReference type="EC" id="2.7.1.71"/>
    </reaction>
</comment>
<gene>
    <name evidence="7" type="primary">aroK</name>
    <name evidence="8" type="ORF">ABID46_001613</name>
</gene>
<evidence type="ECO:0000256" key="3">
    <source>
        <dbReference type="ARBA" id="ARBA00022741"/>
    </source>
</evidence>
<dbReference type="Proteomes" id="UP001549146">
    <property type="component" value="Unassembled WGS sequence"/>
</dbReference>
<protein>
    <recommendedName>
        <fullName evidence="7">Shikimate kinase</fullName>
        <shortName evidence="7">SK</shortName>
        <ecNumber evidence="7">2.7.1.71</ecNumber>
    </recommendedName>
</protein>
<dbReference type="SUPFAM" id="SSF52540">
    <property type="entry name" value="P-loop containing nucleoside triphosphate hydrolases"/>
    <property type="match status" value="1"/>
</dbReference>
<dbReference type="PANTHER" id="PTHR21087">
    <property type="entry name" value="SHIKIMATE KINASE"/>
    <property type="match status" value="1"/>
</dbReference>
<comment type="subcellular location">
    <subcellularLocation>
        <location evidence="7">Cytoplasm</location>
    </subcellularLocation>
</comment>
<dbReference type="PRINTS" id="PR01100">
    <property type="entry name" value="SHIKIMTKNASE"/>
</dbReference>
<dbReference type="EMBL" id="JBEPMO010000008">
    <property type="protein sequence ID" value="MET3732029.1"/>
    <property type="molecule type" value="Genomic_DNA"/>
</dbReference>
<evidence type="ECO:0000256" key="2">
    <source>
        <dbReference type="ARBA" id="ARBA00022679"/>
    </source>
</evidence>
<feature type="binding site" evidence="7">
    <location>
        <position position="56"/>
    </location>
    <ligand>
        <name>substrate</name>
    </ligand>
</feature>
<sequence length="172" mass="19713">MKISLVGYMGSGKSTIGELLAKTLGIYFIDLDKQIEHKTNQSISDTLKALGEIRFRKLEKATLEEVLSLEDSYVLSLGGGTPVYYDNMNQINLHTHSVYLRMTPMELRNRLVHEKENRPLIARIPDDELPEFIAKHLFERSNFYNQAKSIVDVKSKSVDELVEEIRLLLPHP</sequence>
<keyword evidence="7" id="KW-0963">Cytoplasm</keyword>
<evidence type="ECO:0000256" key="7">
    <source>
        <dbReference type="HAMAP-Rule" id="MF_00109"/>
    </source>
</evidence>
<feature type="binding site" evidence="7">
    <location>
        <position position="14"/>
    </location>
    <ligand>
        <name>Mg(2+)</name>
        <dbReference type="ChEBI" id="CHEBI:18420"/>
    </ligand>
</feature>
<comment type="pathway">
    <text evidence="7">Metabolic intermediate biosynthesis; chorismate biosynthesis; chorismate from D-erythrose 4-phosphate and phosphoenolpyruvate: step 5/7.</text>
</comment>
<dbReference type="CDD" id="cd00464">
    <property type="entry name" value="SK"/>
    <property type="match status" value="1"/>
</dbReference>
<feature type="binding site" evidence="7">
    <location>
        <position position="79"/>
    </location>
    <ligand>
        <name>substrate</name>
    </ligand>
</feature>
<dbReference type="EC" id="2.7.1.71" evidence="7"/>
<dbReference type="InterPro" id="IPR000623">
    <property type="entry name" value="Shikimate_kinase/TSH1"/>
</dbReference>
<dbReference type="Pfam" id="PF01202">
    <property type="entry name" value="SKI"/>
    <property type="match status" value="1"/>
</dbReference>
<keyword evidence="2 7" id="KW-0808">Transferase</keyword>
<keyword evidence="5 7" id="KW-0067">ATP-binding</keyword>
<feature type="binding site" evidence="7">
    <location>
        <position position="140"/>
    </location>
    <ligand>
        <name>substrate</name>
    </ligand>
</feature>
<feature type="binding site" evidence="7">
    <location>
        <position position="118"/>
    </location>
    <ligand>
        <name>ATP</name>
        <dbReference type="ChEBI" id="CHEBI:30616"/>
    </ligand>
</feature>
<comment type="function">
    <text evidence="7">Catalyzes the specific phosphorylation of the 3-hydroxyl group of shikimic acid using ATP as a cosubstrate.</text>
</comment>
<feature type="binding site" evidence="7">
    <location>
        <position position="32"/>
    </location>
    <ligand>
        <name>substrate</name>
    </ligand>
</feature>
<dbReference type="GO" id="GO:0004765">
    <property type="term" value="F:shikimate kinase activity"/>
    <property type="evidence" value="ECO:0007669"/>
    <property type="project" value="UniProtKB-EC"/>
</dbReference>
<evidence type="ECO:0000313" key="8">
    <source>
        <dbReference type="EMBL" id="MET3732029.1"/>
    </source>
</evidence>
<keyword evidence="9" id="KW-1185">Reference proteome</keyword>
<comment type="caution">
    <text evidence="8">The sequence shown here is derived from an EMBL/GenBank/DDBJ whole genome shotgun (WGS) entry which is preliminary data.</text>
</comment>
<evidence type="ECO:0000256" key="1">
    <source>
        <dbReference type="ARBA" id="ARBA00022605"/>
    </source>
</evidence>
<keyword evidence="7" id="KW-0460">Magnesium</keyword>
<comment type="subunit">
    <text evidence="7">Monomer.</text>
</comment>
<evidence type="ECO:0000313" key="9">
    <source>
        <dbReference type="Proteomes" id="UP001549146"/>
    </source>
</evidence>
<feature type="binding site" evidence="7">
    <location>
        <begin position="10"/>
        <end position="15"/>
    </location>
    <ligand>
        <name>ATP</name>
        <dbReference type="ChEBI" id="CHEBI:30616"/>
    </ligand>
</feature>
<evidence type="ECO:0000256" key="4">
    <source>
        <dbReference type="ARBA" id="ARBA00022777"/>
    </source>
</evidence>
<accession>A0ABV2LTY6</accession>
<organism evidence="8 9">
    <name type="scientific">Moheibacter stercoris</name>
    <dbReference type="NCBI Taxonomy" id="1628251"/>
    <lineage>
        <taxon>Bacteria</taxon>
        <taxon>Pseudomonadati</taxon>
        <taxon>Bacteroidota</taxon>
        <taxon>Flavobacteriia</taxon>
        <taxon>Flavobacteriales</taxon>
        <taxon>Weeksellaceae</taxon>
        <taxon>Moheibacter</taxon>
    </lineage>
</organism>
<keyword evidence="1 7" id="KW-0028">Amino-acid biosynthesis</keyword>
<keyword evidence="7" id="KW-0479">Metal-binding</keyword>
<dbReference type="InterPro" id="IPR031322">
    <property type="entry name" value="Shikimate/glucono_kinase"/>
</dbReference>
<dbReference type="InterPro" id="IPR027417">
    <property type="entry name" value="P-loop_NTPase"/>
</dbReference>
<evidence type="ECO:0000256" key="5">
    <source>
        <dbReference type="ARBA" id="ARBA00022840"/>
    </source>
</evidence>
<dbReference type="Gene3D" id="3.40.50.300">
    <property type="entry name" value="P-loop containing nucleotide triphosphate hydrolases"/>
    <property type="match status" value="1"/>
</dbReference>
<reference evidence="8 9" key="1">
    <citation type="submission" date="2024-06" db="EMBL/GenBank/DDBJ databases">
        <title>Genomic Encyclopedia of Type Strains, Phase IV (KMG-IV): sequencing the most valuable type-strain genomes for metagenomic binning, comparative biology and taxonomic classification.</title>
        <authorList>
            <person name="Goeker M."/>
        </authorList>
    </citation>
    <scope>NUCLEOTIDE SEQUENCE [LARGE SCALE GENOMIC DNA]</scope>
    <source>
        <strain evidence="8 9">DSM 29388</strain>
    </source>
</reference>
<dbReference type="HAMAP" id="MF_00109">
    <property type="entry name" value="Shikimate_kinase"/>
    <property type="match status" value="1"/>
</dbReference>
<proteinExistence type="inferred from homology"/>
<keyword evidence="4 7" id="KW-0418">Kinase</keyword>
<dbReference type="PANTHER" id="PTHR21087:SF16">
    <property type="entry name" value="SHIKIMATE KINASE 1, CHLOROPLASTIC"/>
    <property type="match status" value="1"/>
</dbReference>
<name>A0ABV2LTY6_9FLAO</name>
<keyword evidence="3 7" id="KW-0547">Nucleotide-binding</keyword>
<comment type="cofactor">
    <cofactor evidence="7">
        <name>Mg(2+)</name>
        <dbReference type="ChEBI" id="CHEBI:18420"/>
    </cofactor>
    <text evidence="7">Binds 1 Mg(2+) ion per subunit.</text>
</comment>